<name>A0ACB9PZI5_BAUVA</name>
<evidence type="ECO:0000313" key="1">
    <source>
        <dbReference type="EMBL" id="KAI4353745.1"/>
    </source>
</evidence>
<evidence type="ECO:0000313" key="2">
    <source>
        <dbReference type="Proteomes" id="UP000828941"/>
    </source>
</evidence>
<sequence length="104" mass="11575">MKAKIDKIVAKNGSLFSIWNYDGKIAFEDIIEATEDFDIQYCIGTGGYGSVYKAKLPTGRIVAVKKPHTVESQNSRFAGSFCNEIKISVTEICHRNIVKLHGFC</sequence>
<keyword evidence="2" id="KW-1185">Reference proteome</keyword>
<organism evidence="1 2">
    <name type="scientific">Bauhinia variegata</name>
    <name type="common">Purple orchid tree</name>
    <name type="synonym">Phanera variegata</name>
    <dbReference type="NCBI Taxonomy" id="167791"/>
    <lineage>
        <taxon>Eukaryota</taxon>
        <taxon>Viridiplantae</taxon>
        <taxon>Streptophyta</taxon>
        <taxon>Embryophyta</taxon>
        <taxon>Tracheophyta</taxon>
        <taxon>Spermatophyta</taxon>
        <taxon>Magnoliopsida</taxon>
        <taxon>eudicotyledons</taxon>
        <taxon>Gunneridae</taxon>
        <taxon>Pentapetalae</taxon>
        <taxon>rosids</taxon>
        <taxon>fabids</taxon>
        <taxon>Fabales</taxon>
        <taxon>Fabaceae</taxon>
        <taxon>Cercidoideae</taxon>
        <taxon>Cercideae</taxon>
        <taxon>Bauhiniinae</taxon>
        <taxon>Bauhinia</taxon>
    </lineage>
</organism>
<proteinExistence type="predicted"/>
<accession>A0ACB9PZI5</accession>
<reference evidence="1 2" key="1">
    <citation type="journal article" date="2022" name="DNA Res.">
        <title>Chromosomal-level genome assembly of the orchid tree Bauhinia variegata (Leguminosae; Cercidoideae) supports the allotetraploid origin hypothesis of Bauhinia.</title>
        <authorList>
            <person name="Zhong Y."/>
            <person name="Chen Y."/>
            <person name="Zheng D."/>
            <person name="Pang J."/>
            <person name="Liu Y."/>
            <person name="Luo S."/>
            <person name="Meng S."/>
            <person name="Qian L."/>
            <person name="Wei D."/>
            <person name="Dai S."/>
            <person name="Zhou R."/>
        </authorList>
    </citation>
    <scope>NUCLEOTIDE SEQUENCE [LARGE SCALE GENOMIC DNA]</scope>
    <source>
        <strain evidence="1">BV-YZ2020</strain>
    </source>
</reference>
<comment type="caution">
    <text evidence="1">The sequence shown here is derived from an EMBL/GenBank/DDBJ whole genome shotgun (WGS) entry which is preliminary data.</text>
</comment>
<dbReference type="Proteomes" id="UP000828941">
    <property type="component" value="Chromosome 2"/>
</dbReference>
<protein>
    <submittedName>
        <fullName evidence="1">Uncharacterized protein</fullName>
    </submittedName>
</protein>
<gene>
    <name evidence="1" type="ORF">L6164_002674</name>
</gene>
<dbReference type="EMBL" id="CM039427">
    <property type="protein sequence ID" value="KAI4353745.1"/>
    <property type="molecule type" value="Genomic_DNA"/>
</dbReference>